<feature type="compositionally biased region" description="Basic and acidic residues" evidence="1">
    <location>
        <begin position="8"/>
        <end position="20"/>
    </location>
</feature>
<evidence type="ECO:0000256" key="1">
    <source>
        <dbReference type="SAM" id="MobiDB-lite"/>
    </source>
</evidence>
<organism evidence="2 3">
    <name type="scientific">Streptomyces gottesmaniae</name>
    <dbReference type="NCBI Taxonomy" id="3075518"/>
    <lineage>
        <taxon>Bacteria</taxon>
        <taxon>Bacillati</taxon>
        <taxon>Actinomycetota</taxon>
        <taxon>Actinomycetes</taxon>
        <taxon>Kitasatosporales</taxon>
        <taxon>Streptomycetaceae</taxon>
        <taxon>Streptomyces</taxon>
    </lineage>
</organism>
<gene>
    <name evidence="2" type="ORF">RM704_01555</name>
</gene>
<name>A0ABU2YQL5_9ACTN</name>
<feature type="region of interest" description="Disordered" evidence="1">
    <location>
        <begin position="1"/>
        <end position="29"/>
    </location>
</feature>
<keyword evidence="3" id="KW-1185">Reference proteome</keyword>
<protein>
    <submittedName>
        <fullName evidence="2">Uncharacterized protein</fullName>
    </submittedName>
</protein>
<evidence type="ECO:0000313" key="3">
    <source>
        <dbReference type="Proteomes" id="UP001180737"/>
    </source>
</evidence>
<comment type="caution">
    <text evidence="2">The sequence shown here is derived from an EMBL/GenBank/DDBJ whole genome shotgun (WGS) entry which is preliminary data.</text>
</comment>
<dbReference type="Proteomes" id="UP001180737">
    <property type="component" value="Unassembled WGS sequence"/>
</dbReference>
<dbReference type="EMBL" id="JAVRFJ010000001">
    <property type="protein sequence ID" value="MDT0566178.1"/>
    <property type="molecule type" value="Genomic_DNA"/>
</dbReference>
<accession>A0ABU2YQL5</accession>
<reference evidence="2" key="1">
    <citation type="submission" date="2024-05" db="EMBL/GenBank/DDBJ databases">
        <title>30 novel species of actinomycetes from the DSMZ collection.</title>
        <authorList>
            <person name="Nouioui I."/>
        </authorList>
    </citation>
    <scope>NUCLEOTIDE SEQUENCE</scope>
    <source>
        <strain evidence="2">DSM 3412</strain>
    </source>
</reference>
<proteinExistence type="predicted"/>
<sequence length="78" mass="8663">MSMNQDMGADHDNPPARDPDAGNPADDAERRAAEKYIGDLLARGEAVYEGEEPTPGTTHVVRREDDGRLTVRRLRFRG</sequence>
<dbReference type="RefSeq" id="WP_311588845.1">
    <property type="nucleotide sequence ID" value="NZ_JAVRFJ010000001.1"/>
</dbReference>
<evidence type="ECO:0000313" key="2">
    <source>
        <dbReference type="EMBL" id="MDT0566178.1"/>
    </source>
</evidence>